<comment type="caution">
    <text evidence="3">The sequence shown here is derived from an EMBL/GenBank/DDBJ whole genome shotgun (WGS) entry which is preliminary data.</text>
</comment>
<dbReference type="InterPro" id="IPR024047">
    <property type="entry name" value="MM3350-like_sf"/>
</dbReference>
<evidence type="ECO:0000256" key="1">
    <source>
        <dbReference type="SAM" id="MobiDB-lite"/>
    </source>
</evidence>
<feature type="region of interest" description="Disordered" evidence="1">
    <location>
        <begin position="93"/>
        <end position="156"/>
    </location>
</feature>
<gene>
    <name evidence="3" type="ORF">QVN30_07410</name>
</gene>
<evidence type="ECO:0000313" key="3">
    <source>
        <dbReference type="EMBL" id="MDN0064133.1"/>
    </source>
</evidence>
<reference evidence="3" key="2">
    <citation type="submission" date="2024-05" db="EMBL/GenBank/DDBJ databases">
        <title>Identification and characterization of horizontal gene transfer across gut microbiota members of farm animals based on homology search.</title>
        <authorList>
            <person name="Schwarzerova J."/>
            <person name="Nykrynova M."/>
            <person name="Jureckova K."/>
            <person name="Cejkova D."/>
            <person name="Rychlik I."/>
        </authorList>
    </citation>
    <scope>NUCLEOTIDE SEQUENCE</scope>
    <source>
        <strain evidence="3">176_SSukc20</strain>
    </source>
</reference>
<evidence type="ECO:0000259" key="2">
    <source>
        <dbReference type="Pfam" id="PF07929"/>
    </source>
</evidence>
<dbReference type="InterPro" id="IPR012912">
    <property type="entry name" value="Plasmid_pRiA4b_Orf3-like"/>
</dbReference>
<dbReference type="Pfam" id="PF07929">
    <property type="entry name" value="PRiA4_ORF3"/>
    <property type="match status" value="1"/>
</dbReference>
<dbReference type="SUPFAM" id="SSF159941">
    <property type="entry name" value="MM3350-like"/>
    <property type="match status" value="1"/>
</dbReference>
<organism evidence="3 4">
    <name type="scientific">Collinsella ihumii</name>
    <dbReference type="NCBI Taxonomy" id="1720204"/>
    <lineage>
        <taxon>Bacteria</taxon>
        <taxon>Bacillati</taxon>
        <taxon>Actinomycetota</taxon>
        <taxon>Coriobacteriia</taxon>
        <taxon>Coriobacteriales</taxon>
        <taxon>Coriobacteriaceae</taxon>
        <taxon>Collinsella</taxon>
    </lineage>
</organism>
<dbReference type="Gene3D" id="3.10.290.30">
    <property type="entry name" value="MM3350-like"/>
    <property type="match status" value="1"/>
</dbReference>
<sequence>MNEVDFDQAVIEMLTLALMRLTCTHEKDKGTSRYVASTSYDVSTIASLIQQGLVEWKGETGRLDLTADGFFFGDVMAARIGMTLLESVRNPHAPEYAHGGEGESLSRPGFTVVDGGHDANHPQAEQPARPAAPSSFDPCPPIRMEDRPPFDPAANRRENDARAFRVRIELDLEGLHPCWREIEIPATATFLDLHVVIQRIFNWYDEHLFSFKTTARGQKLHIEEACFLDPSLEVFEPAEYAVIEAAGIRLGDVFPRTRTARYDYDYGDGWEHKVKVVKTISNSKLAVPRLVDGAGDAPPEDVGGPGGFERFLQVVANPKDPDHESMLAWAESQMAFPFDLAAKQRELAESFDADRERWMKEVVRRNR</sequence>
<reference evidence="3" key="1">
    <citation type="submission" date="2023-06" db="EMBL/GenBank/DDBJ databases">
        <authorList>
            <person name="Zeman M."/>
            <person name="Kubasova T."/>
            <person name="Jahodarova E."/>
            <person name="Nykrynova M."/>
            <person name="Rychlik I."/>
        </authorList>
    </citation>
    <scope>NUCLEOTIDE SEQUENCE</scope>
    <source>
        <strain evidence="3">176_SSukc20</strain>
    </source>
</reference>
<accession>A0ABT7XFF7</accession>
<dbReference type="Proteomes" id="UP001168435">
    <property type="component" value="Unassembled WGS sequence"/>
</dbReference>
<proteinExistence type="predicted"/>
<dbReference type="PANTHER" id="PTHR41878">
    <property type="entry name" value="LEXA REPRESSOR-RELATED"/>
    <property type="match status" value="1"/>
</dbReference>
<feature type="compositionally biased region" description="Basic and acidic residues" evidence="1">
    <location>
        <begin position="143"/>
        <end position="156"/>
    </location>
</feature>
<feature type="compositionally biased region" description="Low complexity" evidence="1">
    <location>
        <begin position="122"/>
        <end position="133"/>
    </location>
</feature>
<evidence type="ECO:0000313" key="4">
    <source>
        <dbReference type="Proteomes" id="UP001168435"/>
    </source>
</evidence>
<dbReference type="PANTHER" id="PTHR41878:SF1">
    <property type="entry name" value="TNPR PROTEIN"/>
    <property type="match status" value="1"/>
</dbReference>
<dbReference type="EMBL" id="JAUEIQ010000007">
    <property type="protein sequence ID" value="MDN0064133.1"/>
    <property type="molecule type" value="Genomic_DNA"/>
</dbReference>
<keyword evidence="4" id="KW-1185">Reference proteome</keyword>
<dbReference type="RefSeq" id="WP_289835954.1">
    <property type="nucleotide sequence ID" value="NZ_JAUEIQ010000007.1"/>
</dbReference>
<feature type="domain" description="Plasmid pRiA4b Orf3-like" evidence="2">
    <location>
        <begin position="163"/>
        <end position="341"/>
    </location>
</feature>
<name>A0ABT7XFF7_9ACTN</name>
<protein>
    <submittedName>
        <fullName evidence="3">Plasmid pRiA4b ORF-3 family protein</fullName>
    </submittedName>
</protein>